<organism evidence="3 4">
    <name type="scientific">Frigidibacter mobilis</name>
    <dbReference type="NCBI Taxonomy" id="1335048"/>
    <lineage>
        <taxon>Bacteria</taxon>
        <taxon>Pseudomonadati</taxon>
        <taxon>Pseudomonadota</taxon>
        <taxon>Alphaproteobacteria</taxon>
        <taxon>Rhodobacterales</taxon>
        <taxon>Paracoccaceae</taxon>
        <taxon>Frigidibacter</taxon>
    </lineage>
</organism>
<feature type="transmembrane region" description="Helical" evidence="1">
    <location>
        <begin position="12"/>
        <end position="45"/>
    </location>
</feature>
<dbReference type="Pfam" id="PF01970">
    <property type="entry name" value="TctA"/>
    <property type="match status" value="1"/>
</dbReference>
<keyword evidence="1" id="KW-0472">Membrane</keyword>
<proteinExistence type="predicted"/>
<feature type="domain" description="DUF112" evidence="2">
    <location>
        <begin position="19"/>
        <end position="440"/>
    </location>
</feature>
<keyword evidence="1" id="KW-0812">Transmembrane</keyword>
<feature type="transmembrane region" description="Helical" evidence="1">
    <location>
        <begin position="167"/>
        <end position="185"/>
    </location>
</feature>
<evidence type="ECO:0000256" key="1">
    <source>
        <dbReference type="SAM" id="Phobius"/>
    </source>
</evidence>
<protein>
    <recommendedName>
        <fullName evidence="2">DUF112 domain-containing protein</fullName>
    </recommendedName>
</protein>
<dbReference type="PANTHER" id="PTHR35342:SF5">
    <property type="entry name" value="TRICARBOXYLIC TRANSPORT PROTEIN"/>
    <property type="match status" value="1"/>
</dbReference>
<name>A0A159Z8K7_9RHOB</name>
<dbReference type="EMBL" id="CP012661">
    <property type="protein sequence ID" value="AMY71875.1"/>
    <property type="molecule type" value="Genomic_DNA"/>
</dbReference>
<keyword evidence="1" id="KW-1133">Transmembrane helix</keyword>
<feature type="transmembrane region" description="Helical" evidence="1">
    <location>
        <begin position="320"/>
        <end position="344"/>
    </location>
</feature>
<keyword evidence="4" id="KW-1185">Reference proteome</keyword>
<feature type="transmembrane region" description="Helical" evidence="1">
    <location>
        <begin position="391"/>
        <end position="409"/>
    </location>
</feature>
<feature type="transmembrane region" description="Helical" evidence="1">
    <location>
        <begin position="261"/>
        <end position="284"/>
    </location>
</feature>
<evidence type="ECO:0000313" key="4">
    <source>
        <dbReference type="Proteomes" id="UP000076128"/>
    </source>
</evidence>
<dbReference type="STRING" id="1335048.AKL17_4665"/>
<gene>
    <name evidence="3" type="ORF">AKL17_4665</name>
</gene>
<feature type="transmembrane region" description="Helical" evidence="1">
    <location>
        <begin position="57"/>
        <end position="80"/>
    </location>
</feature>
<dbReference type="RefSeq" id="WP_066817655.1">
    <property type="nucleotide sequence ID" value="NZ_CP012661.1"/>
</dbReference>
<evidence type="ECO:0000313" key="3">
    <source>
        <dbReference type="EMBL" id="AMY71875.1"/>
    </source>
</evidence>
<feature type="transmembrane region" description="Helical" evidence="1">
    <location>
        <begin position="230"/>
        <end position="249"/>
    </location>
</feature>
<feature type="transmembrane region" description="Helical" evidence="1">
    <location>
        <begin position="107"/>
        <end position="130"/>
    </location>
</feature>
<dbReference type="PANTHER" id="PTHR35342">
    <property type="entry name" value="TRICARBOXYLIC TRANSPORT PROTEIN"/>
    <property type="match status" value="1"/>
</dbReference>
<feature type="transmembrane region" description="Helical" evidence="1">
    <location>
        <begin position="200"/>
        <end position="218"/>
    </location>
</feature>
<feature type="transmembrane region" description="Helical" evidence="1">
    <location>
        <begin position="142"/>
        <end position="160"/>
    </location>
</feature>
<dbReference type="KEGG" id="daa:AKL17_4665"/>
<accession>A0A159Z8K7</accession>
<dbReference type="OrthoDB" id="9791872at2"/>
<dbReference type="PATRIC" id="fig|1335048.3.peg.4842"/>
<dbReference type="InterPro" id="IPR002823">
    <property type="entry name" value="DUF112_TM"/>
</dbReference>
<feature type="transmembrane region" description="Helical" evidence="1">
    <location>
        <begin position="356"/>
        <end position="379"/>
    </location>
</feature>
<feature type="transmembrane region" description="Helical" evidence="1">
    <location>
        <begin position="466"/>
        <end position="485"/>
    </location>
</feature>
<dbReference type="AlphaFoldDB" id="A0A159Z8K7"/>
<sequence>MFDLLIQGFAAVLSLQIFMLMVAGVAVGIVFGAVPGLTAVMAIALCLPMTYGLGPAAGISLLIALFVGATSGGLISAILLKIPGTPSSIATTFDGAPMMEKGEGAKALGVGIVFSFLGTIASIAALAFIAPSLAKVALSFGPHEYFAIAVFSLTLIATLSSGSMAKGIFAGVLGFAVSTVGIAPVDATTRFTFGQVELNAGFSILTVLVGMFAVAEIIKVAETSRSQAAGVAPVIVKIKGFGFSMAEFLGQIPNAIRSALIGISIGILPGIGAGTSNIIAYIAAKKRSKTPEQFGKGTIEGVVASETANNAGIGGAMIPLLTLGIPGDAVTAIMLGGLMIHGIQPGPMLFLTQAPLVYTIFAALIVSAFLMLVLEFWCLRIFIRLLAIPKHILLPVILVLCAVGAFGLASRVFDIWTILAFGILGFGFVKAGIPTAPFIIGFILGPMAETSFRRGLQLSRGDYTGFLTNPISGTFLGLAVVSILWQTYSEIRASQRKAAAGLLKLGDET</sequence>
<reference evidence="3 4" key="1">
    <citation type="submission" date="2015-09" db="EMBL/GenBank/DDBJ databases">
        <title>Complete genome sequence of Defluviimonas alba cai42t isolated from an oilfield in Xinjiang.</title>
        <authorList>
            <person name="Geng S."/>
            <person name="Pan X."/>
            <person name="Wu X."/>
        </authorList>
    </citation>
    <scope>NUCLEOTIDE SEQUENCE [LARGE SCALE GENOMIC DNA]</scope>
    <source>
        <strain evidence="4">cai42</strain>
    </source>
</reference>
<evidence type="ECO:0000259" key="2">
    <source>
        <dbReference type="Pfam" id="PF01970"/>
    </source>
</evidence>
<feature type="transmembrane region" description="Helical" evidence="1">
    <location>
        <begin position="415"/>
        <end position="445"/>
    </location>
</feature>
<dbReference type="Proteomes" id="UP000076128">
    <property type="component" value="Chromosome"/>
</dbReference>